<feature type="compositionally biased region" description="Basic and acidic residues" evidence="1">
    <location>
        <begin position="254"/>
        <end position="282"/>
    </location>
</feature>
<feature type="compositionally biased region" description="Low complexity" evidence="1">
    <location>
        <begin position="218"/>
        <end position="228"/>
    </location>
</feature>
<feature type="region of interest" description="Disordered" evidence="1">
    <location>
        <begin position="122"/>
        <end position="152"/>
    </location>
</feature>
<evidence type="ECO:0000313" key="2">
    <source>
        <dbReference type="EMBL" id="WAQ92718.1"/>
    </source>
</evidence>
<dbReference type="RefSeq" id="XP_053028273.1">
    <property type="nucleotide sequence ID" value="XM_053164292.1"/>
</dbReference>
<protein>
    <submittedName>
        <fullName evidence="2">Uncharacterized protein</fullName>
    </submittedName>
</protein>
<dbReference type="Proteomes" id="UP001164743">
    <property type="component" value="Chromosome 17A"/>
</dbReference>
<dbReference type="GeneID" id="77805187"/>
<proteinExistence type="predicted"/>
<accession>A0ABY7D6N0</accession>
<sequence>MYPQVAPVTVAAMLLPVDTIGRNSHQSRPSPPPIIVLNAATHHHHTQTYSPNNTPSADETTIALPADHTKPFAIHHALAPHGHPNQSTPSTPISHPHFILQLFAQTARHVYNTAAQPTAFNPASNIQPPASQRAVSCPYRSSPAPAVQSSPRQITTVQRHHTHLFTSAWPSKPAQPGTTPRSVVTNLETLQQNLHQMHTVDETNPTTFSAKKPDNVTDETPPSTSQSPTPHPTVYKKATIIKNPPTTSAKGKQKLIEESDQESDKASNKDDETNEDANDKPDTLAPAKKGRPRKEILRDAAKCMKKF</sequence>
<dbReference type="EMBL" id="CP110437">
    <property type="protein sequence ID" value="WAQ92718.1"/>
    <property type="molecule type" value="Genomic_DNA"/>
</dbReference>
<reference evidence="2" key="1">
    <citation type="submission" date="2022-10" db="EMBL/GenBank/DDBJ databases">
        <title>Puccinia triticina Genome sequencing and assembly.</title>
        <authorList>
            <person name="Li C."/>
        </authorList>
    </citation>
    <scope>NUCLEOTIDE SEQUENCE</scope>
    <source>
        <strain evidence="2">Pt15</strain>
    </source>
</reference>
<gene>
    <name evidence="2" type="ORF">PtA15_17A200</name>
</gene>
<feature type="compositionally biased region" description="Polar residues" evidence="1">
    <location>
        <begin position="122"/>
        <end position="134"/>
    </location>
</feature>
<feature type="region of interest" description="Disordered" evidence="1">
    <location>
        <begin position="197"/>
        <end position="295"/>
    </location>
</feature>
<name>A0ABY7D6N0_9BASI</name>
<keyword evidence="3" id="KW-1185">Reference proteome</keyword>
<evidence type="ECO:0000256" key="1">
    <source>
        <dbReference type="SAM" id="MobiDB-lite"/>
    </source>
</evidence>
<evidence type="ECO:0000313" key="3">
    <source>
        <dbReference type="Proteomes" id="UP001164743"/>
    </source>
</evidence>
<organism evidence="2 3">
    <name type="scientific">Puccinia triticina</name>
    <dbReference type="NCBI Taxonomy" id="208348"/>
    <lineage>
        <taxon>Eukaryota</taxon>
        <taxon>Fungi</taxon>
        <taxon>Dikarya</taxon>
        <taxon>Basidiomycota</taxon>
        <taxon>Pucciniomycotina</taxon>
        <taxon>Pucciniomycetes</taxon>
        <taxon>Pucciniales</taxon>
        <taxon>Pucciniaceae</taxon>
        <taxon>Puccinia</taxon>
    </lineage>
</organism>
<feature type="compositionally biased region" description="Polar residues" evidence="1">
    <location>
        <begin position="197"/>
        <end position="209"/>
    </location>
</feature>